<sequence length="139" mass="16238">MRQNITISGKTYPLATNAYTPIAYKEQFGKDYFQDLFNMLSAESIMAQLEQLEEGEELKASQIDLSILSDFDMTFFHRLFWVFAKSANPRIKPFEDFFMSMEEFPLQEVGPVLMSMLNQGMTTRKKQKLPKQRARKSSR</sequence>
<organism evidence="1 3">
    <name type="scientific">Streptococcus agalactiae</name>
    <dbReference type="NCBI Taxonomy" id="1311"/>
    <lineage>
        <taxon>Bacteria</taxon>
        <taxon>Bacillati</taxon>
        <taxon>Bacillota</taxon>
        <taxon>Bacilli</taxon>
        <taxon>Lactobacillales</taxon>
        <taxon>Streptococcaceae</taxon>
        <taxon>Streptococcus</taxon>
    </lineage>
</organism>
<comment type="caution">
    <text evidence="1">The sequence shown here is derived from an EMBL/GenBank/DDBJ whole genome shotgun (WGS) entry which is preliminary data.</text>
</comment>
<dbReference type="EMBL" id="MAWT01000044">
    <property type="protein sequence ID" value="OCM70654.1"/>
    <property type="molecule type" value="Genomic_DNA"/>
</dbReference>
<dbReference type="EMBL" id="QHGZ01000075">
    <property type="protein sequence ID" value="RDY86649.1"/>
    <property type="molecule type" value="Genomic_DNA"/>
</dbReference>
<reference evidence="2 4" key="2">
    <citation type="journal article" date="2018" name="Emerg. Microbes Infect.">
        <title>Phenotypic and molecular analysis of nontypeable Group B streptococci: identification of cps2a and hybrid cps2a/cps5 Group B streptococcal capsule gene clusters.</title>
        <authorList>
            <person name="Alhhazmi A."/>
            <person name="Tyrrell G.J."/>
        </authorList>
    </citation>
    <scope>NUCLEOTIDE SEQUENCE [LARGE SCALE GENOMIC DNA]</scope>
    <source>
        <strain evidence="2 4">PLGBS17</strain>
    </source>
</reference>
<dbReference type="Proteomes" id="UP000093122">
    <property type="component" value="Unassembled WGS sequence"/>
</dbReference>
<name>A0A0E1EG87_STRAG</name>
<dbReference type="KEGG" id="sage:EN72_03855"/>
<reference evidence="1 3" key="1">
    <citation type="journal article" date="2016" name="Sci. Rep.">
        <title>Serotype IV Streptococcus agalactiae ST-452 has arisen from large genomic recombination events between CC23 and the hypervirulent CC17 lineages.</title>
        <authorList>
            <person name="Campisi E."/>
            <person name="Rinaudo C.D."/>
            <person name="Donati C."/>
            <person name="Barucco M."/>
            <person name="Torricelli G."/>
            <person name="Edwards M.S."/>
            <person name="Baker C.J."/>
            <person name="Margarit I."/>
            <person name="Rosini R."/>
        </authorList>
    </citation>
    <scope>NUCLEOTIDE SEQUENCE [LARGE SCALE GENOMIC DNA]</scope>
    <source>
        <strain evidence="1 3">CZ-PW-140</strain>
    </source>
</reference>
<accession>A0A0E1EG87</accession>
<evidence type="ECO:0000313" key="2">
    <source>
        <dbReference type="EMBL" id="RDY86649.1"/>
    </source>
</evidence>
<evidence type="ECO:0000313" key="3">
    <source>
        <dbReference type="Proteomes" id="UP000093122"/>
    </source>
</evidence>
<protein>
    <submittedName>
        <fullName evidence="1">Uncharacterized protein</fullName>
    </submittedName>
</protein>
<dbReference type="RefSeq" id="WP_001249617.1">
    <property type="nucleotide sequence ID" value="NZ_AP018935.1"/>
</dbReference>
<gene>
    <name evidence="1" type="ORF">AX245_03750</name>
    <name evidence="2" type="ORF">C4618_02675</name>
</gene>
<evidence type="ECO:0000313" key="4">
    <source>
        <dbReference type="Proteomes" id="UP000256718"/>
    </source>
</evidence>
<dbReference type="Proteomes" id="UP000256718">
    <property type="component" value="Unassembled WGS sequence"/>
</dbReference>
<evidence type="ECO:0000313" key="1">
    <source>
        <dbReference type="EMBL" id="OCM70654.1"/>
    </source>
</evidence>
<proteinExistence type="predicted"/>
<dbReference type="AlphaFoldDB" id="A0A0E1EG87"/>